<evidence type="ECO:0000256" key="1">
    <source>
        <dbReference type="SAM" id="MobiDB-lite"/>
    </source>
</evidence>
<proteinExistence type="evidence at transcript level"/>
<protein>
    <submittedName>
        <fullName evidence="3">Conotoxin B2 superfamily protein</fullName>
    </submittedName>
</protein>
<name>A0AA49X9V2_CONBL</name>
<reference evidence="3" key="1">
    <citation type="submission" date="2023-05" db="EMBL/GenBank/DDBJ databases">
        <title>Conotoxin precursor B2 superfamily.</title>
        <authorList>
            <person name="Vijayasarathy M."/>
            <person name="Balaram P."/>
        </authorList>
    </citation>
    <scope>NUCLEOTIDE SEQUENCE</scope>
</reference>
<evidence type="ECO:0000256" key="2">
    <source>
        <dbReference type="SAM" id="SignalP"/>
    </source>
</evidence>
<dbReference type="AlphaFoldDB" id="A0AA49X9V2"/>
<feature type="compositionally biased region" description="Basic and acidic residues" evidence="1">
    <location>
        <begin position="135"/>
        <end position="146"/>
    </location>
</feature>
<keyword evidence="2" id="KW-0732">Signal</keyword>
<sequence>MLRLIIATVLASACLAYPQRRDGAPADAANLQSFDPGMQAMPNMQGMQGMPGFAGGQFLPFNPNFGMGYKRDVDENLEKRRHHSKFNENKSPFDAEDGLGNFMNFMKENGNNLPFANMDSAATDLGNFEPSAQNEDGKFRFFDKQQ</sequence>
<feature type="region of interest" description="Disordered" evidence="1">
    <location>
        <begin position="126"/>
        <end position="146"/>
    </location>
</feature>
<evidence type="ECO:0000313" key="3">
    <source>
        <dbReference type="EMBL" id="WLP00776.1"/>
    </source>
</evidence>
<feature type="chain" id="PRO_5041209127" evidence="2">
    <location>
        <begin position="17"/>
        <end position="146"/>
    </location>
</feature>
<dbReference type="EMBL" id="OQ980526">
    <property type="protein sequence ID" value="WLP00776.1"/>
    <property type="molecule type" value="mRNA"/>
</dbReference>
<organism evidence="3">
    <name type="scientific">Conus buxeus loroisii</name>
    <name type="common">Cone snail</name>
    <name type="synonym">Conus loroisii</name>
    <dbReference type="NCBI Taxonomy" id="410709"/>
    <lineage>
        <taxon>Eukaryota</taxon>
        <taxon>Metazoa</taxon>
        <taxon>Spiralia</taxon>
        <taxon>Lophotrochozoa</taxon>
        <taxon>Mollusca</taxon>
        <taxon>Gastropoda</taxon>
        <taxon>Caenogastropoda</taxon>
        <taxon>Neogastropoda</taxon>
        <taxon>Conoidea</taxon>
        <taxon>Conidae</taxon>
        <taxon>Conus</taxon>
        <taxon>Dendroconus</taxon>
    </lineage>
</organism>
<accession>A0AA49X9V2</accession>
<feature type="signal peptide" evidence="2">
    <location>
        <begin position="1"/>
        <end position="16"/>
    </location>
</feature>